<dbReference type="EC" id="2.4.1.17" evidence="2"/>
<feature type="non-terminal residue" evidence="7">
    <location>
        <position position="168"/>
    </location>
</feature>
<dbReference type="Gene3D" id="3.40.50.2000">
    <property type="entry name" value="Glycogen Phosphorylase B"/>
    <property type="match status" value="1"/>
</dbReference>
<reference evidence="8" key="1">
    <citation type="submission" date="2022-10" db="EMBL/GenBank/DDBJ databases">
        <title>Genome assembly of Pristionchus species.</title>
        <authorList>
            <person name="Yoshida K."/>
            <person name="Sommer R.J."/>
        </authorList>
    </citation>
    <scope>NUCLEOTIDE SEQUENCE [LARGE SCALE GENOMIC DNA]</scope>
    <source>
        <strain evidence="8">RS5460</strain>
    </source>
</reference>
<evidence type="ECO:0000256" key="6">
    <source>
        <dbReference type="ARBA" id="ARBA00047475"/>
    </source>
</evidence>
<dbReference type="Pfam" id="PF00201">
    <property type="entry name" value="UDPGT"/>
    <property type="match status" value="1"/>
</dbReference>
<feature type="non-terminal residue" evidence="7">
    <location>
        <position position="1"/>
    </location>
</feature>
<protein>
    <recommendedName>
        <fullName evidence="2">glucuronosyltransferase</fullName>
        <ecNumber evidence="2">2.4.1.17</ecNumber>
    </recommendedName>
</protein>
<dbReference type="SUPFAM" id="SSF53756">
    <property type="entry name" value="UDP-Glycosyltransferase/glycogen phosphorylase"/>
    <property type="match status" value="1"/>
</dbReference>
<keyword evidence="8" id="KW-1185">Reference proteome</keyword>
<dbReference type="InterPro" id="IPR050271">
    <property type="entry name" value="UDP-glycosyltransferase"/>
</dbReference>
<evidence type="ECO:0000256" key="2">
    <source>
        <dbReference type="ARBA" id="ARBA00012544"/>
    </source>
</evidence>
<evidence type="ECO:0000256" key="4">
    <source>
        <dbReference type="ARBA" id="ARBA00022679"/>
    </source>
</evidence>
<accession>A0AAN5I3E3</accession>
<organism evidence="7 8">
    <name type="scientific">Pristionchus mayeri</name>
    <dbReference type="NCBI Taxonomy" id="1317129"/>
    <lineage>
        <taxon>Eukaryota</taxon>
        <taxon>Metazoa</taxon>
        <taxon>Ecdysozoa</taxon>
        <taxon>Nematoda</taxon>
        <taxon>Chromadorea</taxon>
        <taxon>Rhabditida</taxon>
        <taxon>Rhabditina</taxon>
        <taxon>Diplogasteromorpha</taxon>
        <taxon>Diplogasteroidea</taxon>
        <taxon>Neodiplogasteridae</taxon>
        <taxon>Pristionchus</taxon>
    </lineage>
</organism>
<dbReference type="PANTHER" id="PTHR48043:SF23">
    <property type="entry name" value="UDP-GLUCURONOSYLTRANSFERASE"/>
    <property type="match status" value="1"/>
</dbReference>
<comment type="caution">
    <text evidence="7">The sequence shown here is derived from an EMBL/GenBank/DDBJ whole genome shotgun (WGS) entry which is preliminary data.</text>
</comment>
<comment type="catalytic activity">
    <reaction evidence="6">
        <text>glucuronate acceptor + UDP-alpha-D-glucuronate = acceptor beta-D-glucuronoside + UDP + H(+)</text>
        <dbReference type="Rhea" id="RHEA:21032"/>
        <dbReference type="ChEBI" id="CHEBI:15378"/>
        <dbReference type="ChEBI" id="CHEBI:58052"/>
        <dbReference type="ChEBI" id="CHEBI:58223"/>
        <dbReference type="ChEBI" id="CHEBI:132367"/>
        <dbReference type="ChEBI" id="CHEBI:132368"/>
        <dbReference type="EC" id="2.4.1.17"/>
    </reaction>
</comment>
<evidence type="ECO:0000256" key="5">
    <source>
        <dbReference type="ARBA" id="ARBA00022729"/>
    </source>
</evidence>
<dbReference type="PANTHER" id="PTHR48043">
    <property type="entry name" value="EG:EG0003.4 PROTEIN-RELATED"/>
    <property type="match status" value="1"/>
</dbReference>
<keyword evidence="4" id="KW-0808">Transferase</keyword>
<proteinExistence type="inferred from homology"/>
<sequence length="168" mass="19223">TAFAFSFANSEFTYSITQMPSAPSYVPSLFSKFGDRMAFTERVANTIASCIWGHGMASRVDVWMKPLFNESLRESVENHSLVFLNSEPLLDYPRPTVHRVIDIGGIVISDEHEPLDEYWSEVLNLRERTVILSFGSMITVSTMPEAYKTTIRRAFAAFEDVTFIWKYE</sequence>
<dbReference type="GO" id="GO:0015020">
    <property type="term" value="F:glucuronosyltransferase activity"/>
    <property type="evidence" value="ECO:0007669"/>
    <property type="project" value="UniProtKB-EC"/>
</dbReference>
<evidence type="ECO:0000256" key="3">
    <source>
        <dbReference type="ARBA" id="ARBA00022676"/>
    </source>
</evidence>
<name>A0AAN5I3E3_9BILA</name>
<evidence type="ECO:0000313" key="7">
    <source>
        <dbReference type="EMBL" id="GMR49516.1"/>
    </source>
</evidence>
<dbReference type="EMBL" id="BTRK01000004">
    <property type="protein sequence ID" value="GMR49516.1"/>
    <property type="molecule type" value="Genomic_DNA"/>
</dbReference>
<gene>
    <name evidence="7" type="ORF">PMAYCL1PPCAC_19711</name>
</gene>
<keyword evidence="3" id="KW-0328">Glycosyltransferase</keyword>
<evidence type="ECO:0000313" key="8">
    <source>
        <dbReference type="Proteomes" id="UP001328107"/>
    </source>
</evidence>
<comment type="similarity">
    <text evidence="1">Belongs to the UDP-glycosyltransferase family.</text>
</comment>
<dbReference type="Proteomes" id="UP001328107">
    <property type="component" value="Unassembled WGS sequence"/>
</dbReference>
<dbReference type="InterPro" id="IPR002213">
    <property type="entry name" value="UDP_glucos_trans"/>
</dbReference>
<dbReference type="AlphaFoldDB" id="A0AAN5I3E3"/>
<keyword evidence="5" id="KW-0732">Signal</keyword>
<evidence type="ECO:0000256" key="1">
    <source>
        <dbReference type="ARBA" id="ARBA00009995"/>
    </source>
</evidence>